<feature type="transmembrane region" description="Helical" evidence="7">
    <location>
        <begin position="130"/>
        <end position="163"/>
    </location>
</feature>
<dbReference type="InterPro" id="IPR003593">
    <property type="entry name" value="AAA+_ATPase"/>
</dbReference>
<dbReference type="SMART" id="SM00382">
    <property type="entry name" value="AAA"/>
    <property type="match status" value="1"/>
</dbReference>
<dbReference type="PANTHER" id="PTHR24221">
    <property type="entry name" value="ATP-BINDING CASSETTE SUB-FAMILY B"/>
    <property type="match status" value="1"/>
</dbReference>
<dbReference type="EMBL" id="CP000033">
    <property type="protein sequence ID" value="AAV41978.1"/>
    <property type="molecule type" value="Genomic_DNA"/>
</dbReference>
<dbReference type="InterPro" id="IPR039421">
    <property type="entry name" value="Type_1_exporter"/>
</dbReference>
<dbReference type="InterPro" id="IPR027417">
    <property type="entry name" value="P-loop_NTPase"/>
</dbReference>
<dbReference type="GeneID" id="93290809"/>
<dbReference type="SUPFAM" id="SSF90123">
    <property type="entry name" value="ABC transporter transmembrane region"/>
    <property type="match status" value="1"/>
</dbReference>
<dbReference type="GO" id="GO:0005886">
    <property type="term" value="C:plasma membrane"/>
    <property type="evidence" value="ECO:0007669"/>
    <property type="project" value="UniProtKB-SubCell"/>
</dbReference>
<dbReference type="AlphaFoldDB" id="Q5FMU6"/>
<keyword evidence="4" id="KW-0067">ATP-binding</keyword>
<accession>Q5FMU6</accession>
<keyword evidence="11" id="KW-1185">Reference proteome</keyword>
<dbReference type="Gene3D" id="1.20.1560.10">
    <property type="entry name" value="ABC transporter type 1, transmembrane domain"/>
    <property type="match status" value="1"/>
</dbReference>
<feature type="transmembrane region" description="Helical" evidence="7">
    <location>
        <begin position="46"/>
        <end position="64"/>
    </location>
</feature>
<protein>
    <submittedName>
        <fullName evidence="10">ABC transporter bacteriocin</fullName>
    </submittedName>
</protein>
<dbReference type="BioCyc" id="LACI272621:G1G49-75-MONOMER"/>
<dbReference type="KEGG" id="lac:LBA0075"/>
<dbReference type="PATRIC" id="fig|272621.13.peg.74"/>
<reference evidence="10 11" key="1">
    <citation type="journal article" date="2005" name="Proc. Natl. Acad. Sci. U.S.A.">
        <title>Complete genome sequence of the probiotic lactic acid bacterium Lactobacillus acidophilus NCFM.</title>
        <authorList>
            <person name="Altermann E."/>
            <person name="Russell W.M."/>
            <person name="Azcarate-Peril M.A."/>
            <person name="Barrangou R."/>
            <person name="Buck B.L."/>
            <person name="McAuliffe O."/>
            <person name="Souther N."/>
            <person name="Dobson A."/>
            <person name="Duong T."/>
            <person name="Callanan M."/>
            <person name="Lick S."/>
            <person name="Hamrick A."/>
            <person name="Cano R."/>
            <person name="Klaenhammer T.R."/>
        </authorList>
    </citation>
    <scope>NUCLEOTIDE SEQUENCE [LARGE SCALE GENOMIC DNA]</scope>
    <source>
        <strain evidence="11">ATCC 700396 / NCK56 / N2 / NCFM</strain>
    </source>
</reference>
<dbReference type="InterPro" id="IPR003439">
    <property type="entry name" value="ABC_transporter-like_ATP-bd"/>
</dbReference>
<dbReference type="InterPro" id="IPR025662">
    <property type="entry name" value="Sigma_54_int_dom_ATP-bd_1"/>
</dbReference>
<evidence type="ECO:0000259" key="9">
    <source>
        <dbReference type="PROSITE" id="PS50929"/>
    </source>
</evidence>
<dbReference type="STRING" id="272621.LBA0075"/>
<proteinExistence type="predicted"/>
<comment type="subcellular location">
    <subcellularLocation>
        <location evidence="1">Cell membrane</location>
        <topology evidence="1">Multi-pass membrane protein</topology>
    </subcellularLocation>
</comment>
<name>Q5FMU6_LACAC</name>
<dbReference type="PROSITE" id="PS50929">
    <property type="entry name" value="ABC_TM1F"/>
    <property type="match status" value="1"/>
</dbReference>
<evidence type="ECO:0000256" key="2">
    <source>
        <dbReference type="ARBA" id="ARBA00022692"/>
    </source>
</evidence>
<keyword evidence="5 7" id="KW-1133">Transmembrane helix</keyword>
<evidence type="ECO:0000256" key="3">
    <source>
        <dbReference type="ARBA" id="ARBA00022741"/>
    </source>
</evidence>
<evidence type="ECO:0000313" key="10">
    <source>
        <dbReference type="EMBL" id="AAV41978.1"/>
    </source>
</evidence>
<dbReference type="HOGENOM" id="CLU_000604_84_3_9"/>
<keyword evidence="3" id="KW-0547">Nucleotide-binding</keyword>
<feature type="transmembrane region" description="Helical" evidence="7">
    <location>
        <begin position="235"/>
        <end position="256"/>
    </location>
</feature>
<dbReference type="GO" id="GO:0034040">
    <property type="term" value="F:ATPase-coupled lipid transmembrane transporter activity"/>
    <property type="evidence" value="ECO:0007669"/>
    <property type="project" value="TreeGrafter"/>
</dbReference>
<dbReference type="Pfam" id="PF00664">
    <property type="entry name" value="ABC_membrane"/>
    <property type="match status" value="1"/>
</dbReference>
<evidence type="ECO:0000256" key="1">
    <source>
        <dbReference type="ARBA" id="ARBA00004651"/>
    </source>
</evidence>
<dbReference type="PROSITE" id="PS00675">
    <property type="entry name" value="SIGMA54_INTERACT_1"/>
    <property type="match status" value="1"/>
</dbReference>
<dbReference type="Proteomes" id="UP000006381">
    <property type="component" value="Chromosome"/>
</dbReference>
<dbReference type="GO" id="GO:0005524">
    <property type="term" value="F:ATP binding"/>
    <property type="evidence" value="ECO:0007669"/>
    <property type="project" value="UniProtKB-KW"/>
</dbReference>
<gene>
    <name evidence="10" type="ordered locus">LBA0075</name>
</gene>
<dbReference type="GO" id="GO:0016887">
    <property type="term" value="F:ATP hydrolysis activity"/>
    <property type="evidence" value="ECO:0007669"/>
    <property type="project" value="InterPro"/>
</dbReference>
<keyword evidence="6 7" id="KW-0472">Membrane</keyword>
<dbReference type="InterPro" id="IPR036640">
    <property type="entry name" value="ABC1_TM_sf"/>
</dbReference>
<evidence type="ECO:0000259" key="8">
    <source>
        <dbReference type="PROSITE" id="PS50893"/>
    </source>
</evidence>
<evidence type="ECO:0000256" key="7">
    <source>
        <dbReference type="SAM" id="Phobius"/>
    </source>
</evidence>
<organism evidence="11">
    <name type="scientific">Lactobacillus acidophilus (strain ATCC 700396 / NCK56 / N2 / NCFM)</name>
    <dbReference type="NCBI Taxonomy" id="272621"/>
    <lineage>
        <taxon>Bacteria</taxon>
        <taxon>Bacillati</taxon>
        <taxon>Bacillota</taxon>
        <taxon>Bacilli</taxon>
        <taxon>Lactobacillales</taxon>
        <taxon>Lactobacillaceae</taxon>
        <taxon>Lactobacillus</taxon>
    </lineage>
</organism>
<dbReference type="PANTHER" id="PTHR24221:SF654">
    <property type="entry name" value="ATP-BINDING CASSETTE SUB-FAMILY B MEMBER 6"/>
    <property type="match status" value="1"/>
</dbReference>
<sequence length="530" mass="60106">MSFKGFVTTNRLRFFFITFLSILSGVSGILAGYIQMYWLTYIKNKAWLEVGITTGLMILCWFFAQSMIYFVQYLNNVQEEEYFKQLRDQIADHYFKDGKFHKVSAFQNRLTNDFLIVKNNFFEWYVIVPFYGSMLIASLIALLTIHWLIFILSLIIDAISYFLPKLIDKKLEQATINVSDRNKDYLNVISQWFSGLSELKRYLAGNKLLKVQSNASHELEKANVKQITMQQILSILNGIGALLSTIILLGVTGLLVEQKLVIFGAILSVQNFANNVAFGMQETIEGLTMMRSAKPLMMDISRDAAEIAMLDNSNTEVPFLIQTKNLALAFPNGETLQYPDITVKQGEKILVTGDSGSGKTTLFKLLLGIIRPSQGKVEFKDKNNHSIKPDMSKIGYIPQDPNLFPGTIKQNITMFNDKLNNNITAILKDVDLDSDIKKFKSGIDTELNLDKLNISGGQRQKIVLARVKIHDCKIILIDEGTSAVDKKGTLDILQNLVQSKDTIIFIAHNFNEKMCSLFDRKIELYNTRGK</sequence>
<dbReference type="InterPro" id="IPR011527">
    <property type="entry name" value="ABC1_TM_dom"/>
</dbReference>
<evidence type="ECO:0000256" key="4">
    <source>
        <dbReference type="ARBA" id="ARBA00022840"/>
    </source>
</evidence>
<feature type="transmembrane region" description="Helical" evidence="7">
    <location>
        <begin position="12"/>
        <end position="34"/>
    </location>
</feature>
<feature type="domain" description="ABC transmembrane type-1" evidence="9">
    <location>
        <begin position="15"/>
        <end position="292"/>
    </location>
</feature>
<evidence type="ECO:0000313" key="11">
    <source>
        <dbReference type="Proteomes" id="UP000006381"/>
    </source>
</evidence>
<dbReference type="Pfam" id="PF00005">
    <property type="entry name" value="ABC_tran"/>
    <property type="match status" value="1"/>
</dbReference>
<feature type="domain" description="ABC transporter" evidence="8">
    <location>
        <begin position="321"/>
        <end position="530"/>
    </location>
</feature>
<evidence type="ECO:0000256" key="6">
    <source>
        <dbReference type="ARBA" id="ARBA00023136"/>
    </source>
</evidence>
<dbReference type="CDD" id="cd03228">
    <property type="entry name" value="ABCC_MRP_Like"/>
    <property type="match status" value="1"/>
</dbReference>
<dbReference type="GO" id="GO:0140359">
    <property type="term" value="F:ABC-type transporter activity"/>
    <property type="evidence" value="ECO:0007669"/>
    <property type="project" value="InterPro"/>
</dbReference>
<dbReference type="eggNOG" id="COG1132">
    <property type="taxonomic scope" value="Bacteria"/>
</dbReference>
<dbReference type="SUPFAM" id="SSF52540">
    <property type="entry name" value="P-loop containing nucleoside triphosphate hydrolases"/>
    <property type="match status" value="1"/>
</dbReference>
<keyword evidence="2 7" id="KW-0812">Transmembrane</keyword>
<dbReference type="RefSeq" id="WP_011254025.1">
    <property type="nucleotide sequence ID" value="NC_006814.3"/>
</dbReference>
<dbReference type="OrthoDB" id="2326711at2"/>
<dbReference type="Gene3D" id="3.40.50.300">
    <property type="entry name" value="P-loop containing nucleotide triphosphate hydrolases"/>
    <property type="match status" value="1"/>
</dbReference>
<evidence type="ECO:0000256" key="5">
    <source>
        <dbReference type="ARBA" id="ARBA00022989"/>
    </source>
</evidence>
<dbReference type="PROSITE" id="PS50893">
    <property type="entry name" value="ABC_TRANSPORTER_2"/>
    <property type="match status" value="1"/>
</dbReference>